<evidence type="ECO:0000313" key="2">
    <source>
        <dbReference type="Proteomes" id="UP000295341"/>
    </source>
</evidence>
<comment type="caution">
    <text evidence="1">The sequence shown here is derived from an EMBL/GenBank/DDBJ whole genome shotgun (WGS) entry which is preliminary data.</text>
</comment>
<name>A0A4S3K272_9GAMM</name>
<reference evidence="1 2" key="1">
    <citation type="submission" date="2019-03" db="EMBL/GenBank/DDBJ databases">
        <title>Genomic Encyclopedia of Type Strains, Phase IV (KMG-IV): sequencing the most valuable type-strain genomes for metagenomic binning, comparative biology and taxonomic classification.</title>
        <authorList>
            <person name="Goeker M."/>
        </authorList>
    </citation>
    <scope>NUCLEOTIDE SEQUENCE [LARGE SCALE GENOMIC DNA]</scope>
    <source>
        <strain evidence="1 2">DSM 26377</strain>
    </source>
</reference>
<gene>
    <name evidence="1" type="ORF">DFR24_0388</name>
</gene>
<dbReference type="InterPro" id="IPR016516">
    <property type="entry name" value="UCP07580"/>
</dbReference>
<sequence length="302" mass="34866">MASESLSRIVTRRIPFDFPQDVKPHWIPDKPELAHLWNGASMTMPYLEPFLIRTMREALKQVQDPVVHADGEAFISQEGQHYRVHRRFNDQLIASGGYTELAAVEAQMEVFYAKLSTRSLGCRLAFSAGFESMTMGMTRWLIGERCKLFKDADPRVVSFVLWHMVEETEHKTVAFDVYQTLYGNYWQRMFGVLHGSYGVLNFGVRACVLMLKKDGLWKGWRSRWKFFAQGVTAVRHIGPYLLRAMLPWHDPRAERDLEWVREWLARFPADVADGSIPMVDTRDPLMPVPSMTVKSNEVSYGT</sequence>
<evidence type="ECO:0000313" key="1">
    <source>
        <dbReference type="EMBL" id="TDU31030.1"/>
    </source>
</evidence>
<keyword evidence="2" id="KW-1185">Reference proteome</keyword>
<dbReference type="AlphaFoldDB" id="A0A4S3K272"/>
<dbReference type="PANTHER" id="PTHR39456:SF1">
    <property type="entry name" value="METAL-DEPENDENT HYDROLASE"/>
    <property type="match status" value="1"/>
</dbReference>
<dbReference type="Proteomes" id="UP000295341">
    <property type="component" value="Unassembled WGS sequence"/>
</dbReference>
<dbReference type="PANTHER" id="PTHR39456">
    <property type="entry name" value="METAL-DEPENDENT HYDROLASE"/>
    <property type="match status" value="1"/>
</dbReference>
<dbReference type="EMBL" id="SOBT01000008">
    <property type="protein sequence ID" value="TDU31030.1"/>
    <property type="molecule type" value="Genomic_DNA"/>
</dbReference>
<accession>A0A4S3K272</accession>
<dbReference type="Pfam" id="PF10118">
    <property type="entry name" value="Metal_hydrol"/>
    <property type="match status" value="1"/>
</dbReference>
<proteinExistence type="predicted"/>
<organism evidence="1 2">
    <name type="scientific">Panacagrimonas perspica</name>
    <dbReference type="NCBI Taxonomy" id="381431"/>
    <lineage>
        <taxon>Bacteria</taxon>
        <taxon>Pseudomonadati</taxon>
        <taxon>Pseudomonadota</taxon>
        <taxon>Gammaproteobacteria</taxon>
        <taxon>Nevskiales</taxon>
        <taxon>Nevskiaceae</taxon>
        <taxon>Panacagrimonas</taxon>
    </lineage>
</organism>
<dbReference type="RefSeq" id="WP_162850979.1">
    <property type="nucleotide sequence ID" value="NZ_SOBT01000008.1"/>
</dbReference>
<evidence type="ECO:0008006" key="3">
    <source>
        <dbReference type="Google" id="ProtNLM"/>
    </source>
</evidence>
<protein>
    <recommendedName>
        <fullName evidence="3">Metal-dependent hydrolase</fullName>
    </recommendedName>
</protein>